<name>A0A2U1KVE1_ARTAN</name>
<feature type="region of interest" description="Disordered" evidence="1">
    <location>
        <begin position="20"/>
        <end position="75"/>
    </location>
</feature>
<reference evidence="2 3" key="1">
    <citation type="journal article" date="2018" name="Mol. Plant">
        <title>The genome of Artemisia annua provides insight into the evolution of Asteraceae family and artemisinin biosynthesis.</title>
        <authorList>
            <person name="Shen Q."/>
            <person name="Zhang L."/>
            <person name="Liao Z."/>
            <person name="Wang S."/>
            <person name="Yan T."/>
            <person name="Shi P."/>
            <person name="Liu M."/>
            <person name="Fu X."/>
            <person name="Pan Q."/>
            <person name="Wang Y."/>
            <person name="Lv Z."/>
            <person name="Lu X."/>
            <person name="Zhang F."/>
            <person name="Jiang W."/>
            <person name="Ma Y."/>
            <person name="Chen M."/>
            <person name="Hao X."/>
            <person name="Li L."/>
            <person name="Tang Y."/>
            <person name="Lv G."/>
            <person name="Zhou Y."/>
            <person name="Sun X."/>
            <person name="Brodelius P.E."/>
            <person name="Rose J.K.C."/>
            <person name="Tang K."/>
        </authorList>
    </citation>
    <scope>NUCLEOTIDE SEQUENCE [LARGE SCALE GENOMIC DNA]</scope>
    <source>
        <strain evidence="3">cv. Huhao1</strain>
        <tissue evidence="2">Leaf</tissue>
    </source>
</reference>
<dbReference type="Proteomes" id="UP000245207">
    <property type="component" value="Unassembled WGS sequence"/>
</dbReference>
<dbReference type="PANTHER" id="PTHR47252">
    <property type="entry name" value="GLYCOSYLTRANSFERASE"/>
    <property type="match status" value="1"/>
</dbReference>
<evidence type="ECO:0000313" key="2">
    <source>
        <dbReference type="EMBL" id="PWA40693.1"/>
    </source>
</evidence>
<comment type="caution">
    <text evidence="2">The sequence shown here is derived from an EMBL/GenBank/DDBJ whole genome shotgun (WGS) entry which is preliminary data.</text>
</comment>
<dbReference type="STRING" id="35608.A0A2U1KVE1"/>
<accession>A0A2U1KVE1</accession>
<proteinExistence type="predicted"/>
<evidence type="ECO:0000256" key="1">
    <source>
        <dbReference type="SAM" id="MobiDB-lite"/>
    </source>
</evidence>
<sequence length="263" mass="29545">MDYLGKSIGSFFSSTKQTSISQVRQYEVSKPGSGYPSTYNQPPSITEHVPSSMTSTKGSWDSVKQPPSRTQVKPYMASEKGSGYPFTYNQPPSENDVIITMASTSSTNRNRYRVHAPPTHCKCDFPLALRVFWTDDNLGGRFLCCPRTLGLPYVLPFRADDLDSRRPDDGLQKWTANFGEHLPVLTNGIKMAKTYVVHRGNSKGLMEFAVDNVAEKLLWEHVREYLGVRNEDILFAAINNLDLILGDRLYNLVKMVVILVKAV</sequence>
<gene>
    <name evidence="2" type="ORF">CTI12_AA434100</name>
</gene>
<protein>
    <submittedName>
        <fullName evidence="2">Uncharacterized protein</fullName>
    </submittedName>
</protein>
<evidence type="ECO:0000313" key="3">
    <source>
        <dbReference type="Proteomes" id="UP000245207"/>
    </source>
</evidence>
<dbReference type="AlphaFoldDB" id="A0A2U1KVE1"/>
<keyword evidence="3" id="KW-1185">Reference proteome</keyword>
<feature type="compositionally biased region" description="Polar residues" evidence="1">
    <location>
        <begin position="35"/>
        <end position="59"/>
    </location>
</feature>
<dbReference type="OrthoDB" id="10575735at2759"/>
<dbReference type="EMBL" id="PKPP01013604">
    <property type="protein sequence ID" value="PWA40693.1"/>
    <property type="molecule type" value="Genomic_DNA"/>
</dbReference>
<organism evidence="2 3">
    <name type="scientific">Artemisia annua</name>
    <name type="common">Sweet wormwood</name>
    <dbReference type="NCBI Taxonomy" id="35608"/>
    <lineage>
        <taxon>Eukaryota</taxon>
        <taxon>Viridiplantae</taxon>
        <taxon>Streptophyta</taxon>
        <taxon>Embryophyta</taxon>
        <taxon>Tracheophyta</taxon>
        <taxon>Spermatophyta</taxon>
        <taxon>Magnoliopsida</taxon>
        <taxon>eudicotyledons</taxon>
        <taxon>Gunneridae</taxon>
        <taxon>Pentapetalae</taxon>
        <taxon>asterids</taxon>
        <taxon>campanulids</taxon>
        <taxon>Asterales</taxon>
        <taxon>Asteraceae</taxon>
        <taxon>Asteroideae</taxon>
        <taxon>Anthemideae</taxon>
        <taxon>Artemisiinae</taxon>
        <taxon>Artemisia</taxon>
    </lineage>
</organism>
<dbReference type="PANTHER" id="PTHR47252:SF4">
    <property type="entry name" value="GLYCOSYLTRANSFERASE"/>
    <property type="match status" value="1"/>
</dbReference>